<dbReference type="SUPFAM" id="SSF52768">
    <property type="entry name" value="Arginase/deacetylase"/>
    <property type="match status" value="1"/>
</dbReference>
<comment type="similarity">
    <text evidence="1">Belongs to the arginase family.</text>
</comment>
<dbReference type="GO" id="GO:0046872">
    <property type="term" value="F:metal ion binding"/>
    <property type="evidence" value="ECO:0007669"/>
    <property type="project" value="InterPro"/>
</dbReference>
<evidence type="ECO:0000313" key="3">
    <source>
        <dbReference type="Proteomes" id="UP001149140"/>
    </source>
</evidence>
<dbReference type="GO" id="GO:0016813">
    <property type="term" value="F:hydrolase activity, acting on carbon-nitrogen (but not peptide) bonds, in linear amidines"/>
    <property type="evidence" value="ECO:0007669"/>
    <property type="project" value="UniProtKB-ARBA"/>
</dbReference>
<name>A0A9X3MRE0_9ACTN</name>
<evidence type="ECO:0000313" key="2">
    <source>
        <dbReference type="EMBL" id="MDA0161571.1"/>
    </source>
</evidence>
<dbReference type="PROSITE" id="PS51409">
    <property type="entry name" value="ARGINASE_2"/>
    <property type="match status" value="1"/>
</dbReference>
<dbReference type="InterPro" id="IPR006035">
    <property type="entry name" value="Ureohydrolase"/>
</dbReference>
<dbReference type="EMBL" id="JAPDOD010000013">
    <property type="protein sequence ID" value="MDA0161571.1"/>
    <property type="molecule type" value="Genomic_DNA"/>
</dbReference>
<dbReference type="Pfam" id="PF00491">
    <property type="entry name" value="Arginase"/>
    <property type="match status" value="1"/>
</dbReference>
<protein>
    <submittedName>
        <fullName evidence="2">Arginase family protein</fullName>
    </submittedName>
</protein>
<gene>
    <name evidence="2" type="ORF">OM076_14940</name>
</gene>
<comment type="caution">
    <text evidence="2">The sequence shown here is derived from an EMBL/GenBank/DDBJ whole genome shotgun (WGS) entry which is preliminary data.</text>
</comment>
<dbReference type="AlphaFoldDB" id="A0A9X3MRE0"/>
<sequence length="263" mass="28033">MMHLTAVEARISEDTPRDLRGVRELKQRLARVYGVEPVTVSGRQGPFERTHWRDDLAASEAVLRQAGELMATAGERAITLASDCALALGTLPRTTATILWLDAHADYDTPTTQTYDFLGCMSLAGACGAWPSPLGSIDPGRVVHVGARSQPGDFDHAGQEQGRRELRAMLPADTPTPQILEAVGDGPVYVHFDPDVLDPTVNPIPYGRPGGMSLEGALAIARAIDPIGLEVCAFHSADDAPTRGRVADLLVDLVTAFLPPAPA</sequence>
<keyword evidence="3" id="KW-1185">Reference proteome</keyword>
<reference evidence="2" key="1">
    <citation type="submission" date="2022-10" db="EMBL/GenBank/DDBJ databases">
        <title>The WGS of Solirubrobacter ginsenosidimutans DSM 21036.</title>
        <authorList>
            <person name="Jiang Z."/>
        </authorList>
    </citation>
    <scope>NUCLEOTIDE SEQUENCE</scope>
    <source>
        <strain evidence="2">DSM 21036</strain>
    </source>
</reference>
<proteinExistence type="inferred from homology"/>
<accession>A0A9X3MRE0</accession>
<organism evidence="2 3">
    <name type="scientific">Solirubrobacter ginsenosidimutans</name>
    <dbReference type="NCBI Taxonomy" id="490573"/>
    <lineage>
        <taxon>Bacteria</taxon>
        <taxon>Bacillati</taxon>
        <taxon>Actinomycetota</taxon>
        <taxon>Thermoleophilia</taxon>
        <taxon>Solirubrobacterales</taxon>
        <taxon>Solirubrobacteraceae</taxon>
        <taxon>Solirubrobacter</taxon>
    </lineage>
</organism>
<evidence type="ECO:0000256" key="1">
    <source>
        <dbReference type="PROSITE-ProRule" id="PRU00742"/>
    </source>
</evidence>
<dbReference type="Gene3D" id="3.40.800.10">
    <property type="entry name" value="Ureohydrolase domain"/>
    <property type="match status" value="1"/>
</dbReference>
<dbReference type="InterPro" id="IPR023696">
    <property type="entry name" value="Ureohydrolase_dom_sf"/>
</dbReference>
<dbReference type="Proteomes" id="UP001149140">
    <property type="component" value="Unassembled WGS sequence"/>
</dbReference>
<dbReference type="RefSeq" id="WP_270040788.1">
    <property type="nucleotide sequence ID" value="NZ_JAPDOD010000013.1"/>
</dbReference>